<reference evidence="1 2" key="1">
    <citation type="submission" date="2024-03" db="EMBL/GenBank/DDBJ databases">
        <title>Human intestinal bacterial collection.</title>
        <authorList>
            <person name="Pauvert C."/>
            <person name="Hitch T.C.A."/>
            <person name="Clavel T."/>
        </authorList>
    </citation>
    <scope>NUCLEOTIDE SEQUENCE [LARGE SCALE GENOMIC DNA]</scope>
    <source>
        <strain evidence="1 2">CLA-JM-H11</strain>
    </source>
</reference>
<dbReference type="EMBL" id="JBBMFA010000099">
    <property type="protein sequence ID" value="MEQ2520915.1"/>
    <property type="molecule type" value="Genomic_DNA"/>
</dbReference>
<protein>
    <submittedName>
        <fullName evidence="1">Uncharacterized protein</fullName>
    </submittedName>
</protein>
<evidence type="ECO:0000313" key="2">
    <source>
        <dbReference type="Proteomes" id="UP001477672"/>
    </source>
</evidence>
<keyword evidence="2" id="KW-1185">Reference proteome</keyword>
<organism evidence="1 2">
    <name type="scientific">Ruthenibacterium intestinale</name>
    <dbReference type="NCBI Taxonomy" id="3133163"/>
    <lineage>
        <taxon>Bacteria</taxon>
        <taxon>Bacillati</taxon>
        <taxon>Bacillota</taxon>
        <taxon>Clostridia</taxon>
        <taxon>Eubacteriales</taxon>
        <taxon>Oscillospiraceae</taxon>
        <taxon>Ruthenibacterium</taxon>
    </lineage>
</organism>
<evidence type="ECO:0000313" key="1">
    <source>
        <dbReference type="EMBL" id="MEQ2520915.1"/>
    </source>
</evidence>
<dbReference type="RefSeq" id="WP_349216460.1">
    <property type="nucleotide sequence ID" value="NZ_JBBMFA010000099.1"/>
</dbReference>
<gene>
    <name evidence="1" type="ORF">WMO24_10820</name>
</gene>
<accession>A0ABV1GGF4</accession>
<name>A0ABV1GGF4_9FIRM</name>
<proteinExistence type="predicted"/>
<comment type="caution">
    <text evidence="1">The sequence shown here is derived from an EMBL/GenBank/DDBJ whole genome shotgun (WGS) entry which is preliminary data.</text>
</comment>
<sequence length="49" mass="5815">MKQGLLDRLAEQNHAFISSLRLVPHLKWAALRDLYLMKHKEQYPLAELQ</sequence>
<dbReference type="Proteomes" id="UP001477672">
    <property type="component" value="Unassembled WGS sequence"/>
</dbReference>